<sequence>MYAFLLSAVIMLGVALGAGFLLNGELQISAQQAYTTDNVRLQ</sequence>
<evidence type="ECO:0000313" key="1">
    <source>
        <dbReference type="EMBL" id="EAU40792.1"/>
    </source>
</evidence>
<dbReference type="EMBL" id="AATP01000005">
    <property type="protein sequence ID" value="EAU40792.1"/>
    <property type="molecule type" value="Genomic_DNA"/>
</dbReference>
<evidence type="ECO:0000313" key="2">
    <source>
        <dbReference type="Proteomes" id="UP000004310"/>
    </source>
</evidence>
<gene>
    <name evidence="1" type="ORF">FP2506_17929</name>
</gene>
<comment type="caution">
    <text evidence="1">The sequence shown here is derived from an EMBL/GenBank/DDBJ whole genome shotgun (WGS) entry which is preliminary data.</text>
</comment>
<accession>Q0G147</accession>
<reference evidence="1 2" key="1">
    <citation type="journal article" date="2010" name="J. Bacteriol.">
        <title>Genome sequence of Fulvimarina pelagi HTCC2506T, a Mn(II)-oxidizing alphaproteobacterium possessing an aerobic anoxygenic photosynthetic gene cluster and Xanthorhodopsin.</title>
        <authorList>
            <person name="Kang I."/>
            <person name="Oh H.M."/>
            <person name="Lim S.I."/>
            <person name="Ferriera S."/>
            <person name="Giovannoni S.J."/>
            <person name="Cho J.C."/>
        </authorList>
    </citation>
    <scope>NUCLEOTIDE SEQUENCE [LARGE SCALE GENOMIC DNA]</scope>
    <source>
        <strain evidence="1 2">HTCC2506</strain>
    </source>
</reference>
<keyword evidence="2" id="KW-1185">Reference proteome</keyword>
<name>Q0G147_9HYPH</name>
<organism evidence="1 2">
    <name type="scientific">Fulvimarina pelagi HTCC2506</name>
    <dbReference type="NCBI Taxonomy" id="314231"/>
    <lineage>
        <taxon>Bacteria</taxon>
        <taxon>Pseudomonadati</taxon>
        <taxon>Pseudomonadota</taxon>
        <taxon>Alphaproteobacteria</taxon>
        <taxon>Hyphomicrobiales</taxon>
        <taxon>Aurantimonadaceae</taxon>
        <taxon>Fulvimarina</taxon>
    </lineage>
</organism>
<dbReference type="STRING" id="217511.GCA_001463845_01874"/>
<dbReference type="AlphaFoldDB" id="Q0G147"/>
<dbReference type="RefSeq" id="WP_007068700.1">
    <property type="nucleotide sequence ID" value="NZ_DS022272.1"/>
</dbReference>
<dbReference type="HOGENOM" id="CLU_3251958_0_0_5"/>
<proteinExistence type="predicted"/>
<dbReference type="Proteomes" id="UP000004310">
    <property type="component" value="Unassembled WGS sequence"/>
</dbReference>
<protein>
    <submittedName>
        <fullName evidence="1">Uncharacterized protein</fullName>
    </submittedName>
</protein>